<dbReference type="AlphaFoldDB" id="A0A4Y7QIG0"/>
<gene>
    <name evidence="2" type="ORF">BD410DRAFT_818857</name>
</gene>
<sequence>MIPSSSSTTQNPMFLNVHTPTSSFALPHSLAQHHIHTLFDRLSKKYPDLPAGEQVGPGWVKYEWNGTVWNLDDESDYTIFAWRQKSLPPDADPHPTLHVHDPKQSFSLTTPFLNPAFYLAKRAAAARTINGSPKPRNGSRSVKSGKSRKTAHDADETDDGIPQHKKDFIAFHNENGVRTIMGSVGPVNNVRMLLKSGYRHVYISRPFAMKHAFIPADAAPGLYGYGGLVNIGQWPITVGKTKTVHSVYLSEEAHFDCILGRSFMERRGIKTDPTDATNVVCLDTGEKIDCELVIIRDGKGEIVTVT</sequence>
<keyword evidence="3" id="KW-1185">Reference proteome</keyword>
<dbReference type="Proteomes" id="UP000294933">
    <property type="component" value="Unassembled WGS sequence"/>
</dbReference>
<accession>A0A4Y7QIG0</accession>
<evidence type="ECO:0000256" key="1">
    <source>
        <dbReference type="SAM" id="MobiDB-lite"/>
    </source>
</evidence>
<reference evidence="2 3" key="1">
    <citation type="submission" date="2018-06" db="EMBL/GenBank/DDBJ databases">
        <title>A transcriptomic atlas of mushroom development highlights an independent origin of complex multicellularity.</title>
        <authorList>
            <consortium name="DOE Joint Genome Institute"/>
            <person name="Krizsan K."/>
            <person name="Almasi E."/>
            <person name="Merenyi Z."/>
            <person name="Sahu N."/>
            <person name="Viragh M."/>
            <person name="Koszo T."/>
            <person name="Mondo S."/>
            <person name="Kiss B."/>
            <person name="Balint B."/>
            <person name="Kues U."/>
            <person name="Barry K."/>
            <person name="Hegedus J.C."/>
            <person name="Henrissat B."/>
            <person name="Johnson J."/>
            <person name="Lipzen A."/>
            <person name="Ohm R."/>
            <person name="Nagy I."/>
            <person name="Pangilinan J."/>
            <person name="Yan J."/>
            <person name="Xiong Y."/>
            <person name="Grigoriev I.V."/>
            <person name="Hibbett D.S."/>
            <person name="Nagy L.G."/>
        </authorList>
    </citation>
    <scope>NUCLEOTIDE SEQUENCE [LARGE SCALE GENOMIC DNA]</scope>
    <source>
        <strain evidence="2 3">SZMC22713</strain>
    </source>
</reference>
<dbReference type="STRING" id="50990.A0A4Y7QIG0"/>
<name>A0A4Y7QIG0_9AGAM</name>
<evidence type="ECO:0000313" key="3">
    <source>
        <dbReference type="Proteomes" id="UP000294933"/>
    </source>
</evidence>
<feature type="region of interest" description="Disordered" evidence="1">
    <location>
        <begin position="128"/>
        <end position="162"/>
    </location>
</feature>
<dbReference type="EMBL" id="ML170159">
    <property type="protein sequence ID" value="TDL27417.1"/>
    <property type="molecule type" value="Genomic_DNA"/>
</dbReference>
<evidence type="ECO:0000313" key="2">
    <source>
        <dbReference type="EMBL" id="TDL27417.1"/>
    </source>
</evidence>
<dbReference type="Gene3D" id="2.40.70.10">
    <property type="entry name" value="Acid Proteases"/>
    <property type="match status" value="1"/>
</dbReference>
<dbReference type="InterPro" id="IPR021109">
    <property type="entry name" value="Peptidase_aspartic_dom_sf"/>
</dbReference>
<protein>
    <submittedName>
        <fullName evidence="2">Uncharacterized protein</fullName>
    </submittedName>
</protein>
<organism evidence="2 3">
    <name type="scientific">Rickenella mellea</name>
    <dbReference type="NCBI Taxonomy" id="50990"/>
    <lineage>
        <taxon>Eukaryota</taxon>
        <taxon>Fungi</taxon>
        <taxon>Dikarya</taxon>
        <taxon>Basidiomycota</taxon>
        <taxon>Agaricomycotina</taxon>
        <taxon>Agaricomycetes</taxon>
        <taxon>Hymenochaetales</taxon>
        <taxon>Rickenellaceae</taxon>
        <taxon>Rickenella</taxon>
    </lineage>
</organism>
<dbReference type="OrthoDB" id="6600758at2759"/>
<dbReference type="VEuPathDB" id="FungiDB:BD410DRAFT_818857"/>
<proteinExistence type="predicted"/>